<dbReference type="Gene3D" id="1.10.3860.10">
    <property type="entry name" value="Sodium:dicarboxylate symporter"/>
    <property type="match status" value="1"/>
</dbReference>
<organism evidence="10 11">
    <name type="scientific">Caballeronia glebae</name>
    <dbReference type="NCBI Taxonomy" id="1777143"/>
    <lineage>
        <taxon>Bacteria</taxon>
        <taxon>Pseudomonadati</taxon>
        <taxon>Pseudomonadota</taxon>
        <taxon>Betaproteobacteria</taxon>
        <taxon>Burkholderiales</taxon>
        <taxon>Burkholderiaceae</taxon>
        <taxon>Caballeronia</taxon>
    </lineage>
</organism>
<evidence type="ECO:0000256" key="5">
    <source>
        <dbReference type="ARBA" id="ARBA00022847"/>
    </source>
</evidence>
<dbReference type="STRING" id="1777143.AWB82_01645"/>
<keyword evidence="7 9" id="KW-0472">Membrane</keyword>
<evidence type="ECO:0000256" key="4">
    <source>
        <dbReference type="ARBA" id="ARBA00022692"/>
    </source>
</evidence>
<dbReference type="Pfam" id="PF00375">
    <property type="entry name" value="SDF"/>
    <property type="match status" value="1"/>
</dbReference>
<evidence type="ECO:0000256" key="9">
    <source>
        <dbReference type="SAM" id="Phobius"/>
    </source>
</evidence>
<dbReference type="PRINTS" id="PR00173">
    <property type="entry name" value="EDTRNSPORT"/>
</dbReference>
<proteinExistence type="predicted"/>
<name>A0A158A3A8_9BURK</name>
<evidence type="ECO:0000256" key="3">
    <source>
        <dbReference type="ARBA" id="ARBA00022475"/>
    </source>
</evidence>
<reference evidence="10" key="1">
    <citation type="submission" date="2016-01" db="EMBL/GenBank/DDBJ databases">
        <authorList>
            <person name="Peeters C."/>
        </authorList>
    </citation>
    <scope>NUCLEOTIDE SEQUENCE [LARGE SCALE GENOMIC DNA]</scope>
    <source>
        <strain evidence="10">LMG 29325</strain>
    </source>
</reference>
<evidence type="ECO:0000256" key="2">
    <source>
        <dbReference type="ARBA" id="ARBA00022448"/>
    </source>
</evidence>
<feature type="transmembrane region" description="Helical" evidence="9">
    <location>
        <begin position="166"/>
        <end position="183"/>
    </location>
</feature>
<dbReference type="RefSeq" id="WP_086966654.1">
    <property type="nucleotide sequence ID" value="NZ_FCOJ02000009.1"/>
</dbReference>
<accession>A0A158A3A8</accession>
<feature type="transmembrane region" description="Helical" evidence="9">
    <location>
        <begin position="63"/>
        <end position="81"/>
    </location>
</feature>
<feature type="transmembrane region" description="Helical" evidence="9">
    <location>
        <begin position="367"/>
        <end position="392"/>
    </location>
</feature>
<dbReference type="InterPro" id="IPR001991">
    <property type="entry name" value="Na-dicarboxylate_symporter"/>
</dbReference>
<dbReference type="Proteomes" id="UP000054596">
    <property type="component" value="Unassembled WGS sequence"/>
</dbReference>
<evidence type="ECO:0000256" key="1">
    <source>
        <dbReference type="ARBA" id="ARBA00004651"/>
    </source>
</evidence>
<evidence type="ECO:0000256" key="8">
    <source>
        <dbReference type="ARBA" id="ARBA00053346"/>
    </source>
</evidence>
<feature type="transmembrane region" description="Helical" evidence="9">
    <location>
        <begin position="25"/>
        <end position="43"/>
    </location>
</feature>
<dbReference type="GO" id="GO:0015366">
    <property type="term" value="F:malate:proton symporter activity"/>
    <property type="evidence" value="ECO:0007669"/>
    <property type="project" value="TreeGrafter"/>
</dbReference>
<dbReference type="PANTHER" id="PTHR42865:SF1">
    <property type="entry name" value="AEROBIC C4-DICARBOXYLATE TRANSPORT PROTEIN"/>
    <property type="match status" value="1"/>
</dbReference>
<dbReference type="EMBL" id="FCOJ02000009">
    <property type="protein sequence ID" value="SAK52250.1"/>
    <property type="molecule type" value="Genomic_DNA"/>
</dbReference>
<comment type="function">
    <text evidence="8">Responsible for the transport of dicarboxylates such as succinate, fumarate, and malate from the periplasm across the membrane.</text>
</comment>
<evidence type="ECO:0000313" key="10">
    <source>
        <dbReference type="EMBL" id="SAK52250.1"/>
    </source>
</evidence>
<evidence type="ECO:0000313" key="11">
    <source>
        <dbReference type="Proteomes" id="UP000054596"/>
    </source>
</evidence>
<dbReference type="GO" id="GO:0070778">
    <property type="term" value="P:L-aspartate transmembrane transport"/>
    <property type="evidence" value="ECO:0007669"/>
    <property type="project" value="TreeGrafter"/>
</dbReference>
<keyword evidence="3" id="KW-1003">Cell membrane</keyword>
<keyword evidence="4 9" id="KW-0812">Transmembrane</keyword>
<evidence type="ECO:0000256" key="6">
    <source>
        <dbReference type="ARBA" id="ARBA00022989"/>
    </source>
</evidence>
<dbReference type="InterPro" id="IPR018107">
    <property type="entry name" value="Na-dicarboxylate_symporter_CS"/>
</dbReference>
<dbReference type="AlphaFoldDB" id="A0A158A3A8"/>
<dbReference type="NCBIfam" id="NF002461">
    <property type="entry name" value="PRK01663.1"/>
    <property type="match status" value="1"/>
</dbReference>
<evidence type="ECO:0000256" key="7">
    <source>
        <dbReference type="ARBA" id="ARBA00023136"/>
    </source>
</evidence>
<keyword evidence="2" id="KW-0813">Transport</keyword>
<dbReference type="GO" id="GO:0005886">
    <property type="term" value="C:plasma membrane"/>
    <property type="evidence" value="ECO:0007669"/>
    <property type="project" value="UniProtKB-SubCell"/>
</dbReference>
<dbReference type="GO" id="GO:0015138">
    <property type="term" value="F:fumarate transmembrane transporter activity"/>
    <property type="evidence" value="ECO:0007669"/>
    <property type="project" value="TreeGrafter"/>
</dbReference>
<sequence>MSISTPVSSAPDPVIQPRKRWYRHLYVQVLIAVVIGILLGHFYPSVGTAMKPLGDNFLKLIKLMVAPLIFCTVVHGIASMSDIKAVGRVGVKALIYFEVMTTLALAIGLVAVNLLKPGTGMHVDPSTLDVSSIAAYTKAAHDQTVTGFLSHIIPSTVFGAFAEGDILQVLFISIIFAFGLQMLGERGKPLLSVIDAGANTFFNMVRIVMYVSPIGAFGAIAFTIGKYGVVSLASYGQLLFTYYTTGVFFVIVVLGLVCRLAGFSLFSFLRYIREELLIVLGTSSSESALPRLMAKLERLGCEKSVVGLVVPAGYSFNLDGSCINMTVLAIFIAQATDSALSLGHQITLLVVLLLTSKGAASVSGGAFIVLAATLSSVPGIPVAGLVLVLGVYRFISEGGAIINVIGNGIATIVVAKWEKALDKDVFRAQLAQGPGDD</sequence>
<dbReference type="PANTHER" id="PTHR42865">
    <property type="entry name" value="PROTON/GLUTAMATE-ASPARTATE SYMPORTER"/>
    <property type="match status" value="1"/>
</dbReference>
<dbReference type="OrthoDB" id="9766690at2"/>
<comment type="subcellular location">
    <subcellularLocation>
        <location evidence="1">Cell membrane</location>
        <topology evidence="1">Multi-pass membrane protein</topology>
    </subcellularLocation>
</comment>
<comment type="caution">
    <text evidence="10">The sequence shown here is derived from an EMBL/GenBank/DDBJ whole genome shotgun (WGS) entry which is preliminary data.</text>
</comment>
<protein>
    <submittedName>
        <fullName evidence="10">C4-dicarboxylate transporter DctA</fullName>
    </submittedName>
</protein>
<feature type="transmembrane region" description="Helical" evidence="9">
    <location>
        <begin position="93"/>
        <end position="115"/>
    </location>
</feature>
<feature type="transmembrane region" description="Helical" evidence="9">
    <location>
        <begin position="398"/>
        <end position="417"/>
    </location>
</feature>
<dbReference type="PROSITE" id="PS00713">
    <property type="entry name" value="NA_DICARBOXYL_SYMP_1"/>
    <property type="match status" value="1"/>
</dbReference>
<feature type="transmembrane region" description="Helical" evidence="9">
    <location>
        <begin position="204"/>
        <end position="225"/>
    </location>
</feature>
<keyword evidence="5" id="KW-0769">Symport</keyword>
<dbReference type="SUPFAM" id="SSF118215">
    <property type="entry name" value="Proton glutamate symport protein"/>
    <property type="match status" value="1"/>
</dbReference>
<gene>
    <name evidence="10" type="ORF">AWB82_01645</name>
</gene>
<dbReference type="FunFam" id="1.10.3860.10:FF:000001">
    <property type="entry name" value="C4-dicarboxylate transport protein"/>
    <property type="match status" value="1"/>
</dbReference>
<feature type="transmembrane region" description="Helical" evidence="9">
    <location>
        <begin position="245"/>
        <end position="269"/>
    </location>
</feature>
<dbReference type="InterPro" id="IPR036458">
    <property type="entry name" value="Na:dicarbo_symporter_sf"/>
</dbReference>
<keyword evidence="6 9" id="KW-1133">Transmembrane helix</keyword>
<keyword evidence="11" id="KW-1185">Reference proteome</keyword>
<dbReference type="GO" id="GO:0015141">
    <property type="term" value="F:succinate transmembrane transporter activity"/>
    <property type="evidence" value="ECO:0007669"/>
    <property type="project" value="TreeGrafter"/>
</dbReference>